<comment type="similarity">
    <text evidence="3">Belongs to the SLC12A transporter family.</text>
</comment>
<keyword evidence="10" id="KW-0325">Glycoprotein</keyword>
<evidence type="ECO:0000259" key="13">
    <source>
        <dbReference type="Pfam" id="PF00324"/>
    </source>
</evidence>
<feature type="transmembrane region" description="Helical" evidence="12">
    <location>
        <begin position="88"/>
        <end position="112"/>
    </location>
</feature>
<keyword evidence="5" id="KW-0813">Transport</keyword>
<keyword evidence="8 12" id="KW-1133">Transmembrane helix</keyword>
<dbReference type="GeneTree" id="ENSGT00940000159400"/>
<dbReference type="GO" id="GO:0015379">
    <property type="term" value="F:potassium:chloride symporter activity"/>
    <property type="evidence" value="ECO:0007669"/>
    <property type="project" value="TreeGrafter"/>
</dbReference>
<dbReference type="Proteomes" id="UP000261360">
    <property type="component" value="Unplaced"/>
</dbReference>
<dbReference type="InterPro" id="IPR004842">
    <property type="entry name" value="SLC12A_fam"/>
</dbReference>
<sequence>KDPRKLNTFFGVMVPTILSMFSIVLFLRTFVVGHAGLLQGLLMVIVAYTIISLTILSICAISTNGAIQGGGAYDMISRSLGPEFGGSIGLMFFLAKVFACGEYVLGLVEAILDVFGSDASSLSGRVPVLPQGYWYTVLYSSIVLLLCLLVCLVGAHIYSRTAFVILLVVTVSLLSIFISSVAVKPHDFVITRQGSGNQTLRYNASYTGFSATTLRNNLGGYSLDYSTNTVMSFATVFAIMFTSCTGIMAGANMSELKTPSVSIPKGTIVAVFYTFTVYVLLFLLVSATCDTLLIQDYGFFQRINIWPPFVTIGIYCASLSAAMCAMIGASRILHALALDQLFLPLAPAAITSSSGNPWVAVLYTWGLAQCVVFAGQLNAVASLVTVFYLLAFAAVDLACLALEWASAPNFPTFQLFSWHTCLLGILSCLVMMFVINPVYSSGSIVLLLLLLLFLHYRSPTSSWGYISQALIFHQVRKYLLMLDVRKDHVKFWRPQVLLMVANPRSSCQLILFVNQLKKGGLYVLGHVQLGDLTLPSDPVQQQYNFWLSLVDKLGVKAFVDLTLSPSVRQGTQHLLRITGMKPNMLILGFYDSCTPEDFFLQDTAFCDSSIGQSNEGEYNFGVDLPSLQAHFPPVRHVESPRWLSPEEYVGIISDAIKMNKNVCLGRYFFQLEGEGKDSKVDGSERTIDVWPLNLLQPGSRDYEDVCSLFLLQMACVLNMSSKWRHARMRIFLNVETESSDQGWVVNEETFRELLRKLRIRAAIKIVPWDSVVQHHAQPDREHSAEQPQALSEGFLSAVNSMLVENSSQAAVRFLYLPRPPAHHSQAQQYVAQLEAVTSGLGPTLLIHGVTPVTYTDL</sequence>
<evidence type="ECO:0000256" key="12">
    <source>
        <dbReference type="SAM" id="Phobius"/>
    </source>
</evidence>
<accession>A0A3B4Y4G7</accession>
<evidence type="ECO:0000313" key="15">
    <source>
        <dbReference type="Proteomes" id="UP000261360"/>
    </source>
</evidence>
<evidence type="ECO:0000313" key="14">
    <source>
        <dbReference type="Ensembl" id="ENSSLDP00000022886.1"/>
    </source>
</evidence>
<feature type="transmembrane region" description="Helical" evidence="12">
    <location>
        <begin position="305"/>
        <end position="329"/>
    </location>
</feature>
<dbReference type="GO" id="GO:0005886">
    <property type="term" value="C:plasma membrane"/>
    <property type="evidence" value="ECO:0007669"/>
    <property type="project" value="UniProtKB-SubCell"/>
</dbReference>
<reference evidence="14" key="2">
    <citation type="submission" date="2025-09" db="UniProtKB">
        <authorList>
            <consortium name="Ensembl"/>
        </authorList>
    </citation>
    <scope>IDENTIFICATION</scope>
</reference>
<feature type="transmembrane region" description="Helical" evidence="12">
    <location>
        <begin position="415"/>
        <end position="433"/>
    </location>
</feature>
<feature type="transmembrane region" description="Helical" evidence="12">
    <location>
        <begin position="162"/>
        <end position="183"/>
    </location>
</feature>
<keyword evidence="9 12" id="KW-0472">Membrane</keyword>
<keyword evidence="15" id="KW-1185">Reference proteome</keyword>
<feature type="transmembrane region" description="Helical" evidence="12">
    <location>
        <begin position="12"/>
        <end position="31"/>
    </location>
</feature>
<dbReference type="InterPro" id="IPR004841">
    <property type="entry name" value="AA-permease/SLC12A_dom"/>
</dbReference>
<feature type="transmembrane region" description="Helical" evidence="12">
    <location>
        <begin position="230"/>
        <end position="251"/>
    </location>
</feature>
<dbReference type="FunFam" id="1.20.1740.10:FF:000013">
    <property type="entry name" value="Solute carrier family 12 member"/>
    <property type="match status" value="1"/>
</dbReference>
<dbReference type="Pfam" id="PF00324">
    <property type="entry name" value="AA_permease"/>
    <property type="match status" value="1"/>
</dbReference>
<dbReference type="AlphaFoldDB" id="A0A3B4Y4G7"/>
<dbReference type="GO" id="GO:0055064">
    <property type="term" value="P:chloride ion homeostasis"/>
    <property type="evidence" value="ECO:0007669"/>
    <property type="project" value="TreeGrafter"/>
</dbReference>
<dbReference type="GO" id="GO:0006884">
    <property type="term" value="P:cell volume homeostasis"/>
    <property type="evidence" value="ECO:0007669"/>
    <property type="project" value="TreeGrafter"/>
</dbReference>
<dbReference type="GO" id="GO:0055075">
    <property type="term" value="P:potassium ion homeostasis"/>
    <property type="evidence" value="ECO:0007669"/>
    <property type="project" value="TreeGrafter"/>
</dbReference>
<evidence type="ECO:0000256" key="7">
    <source>
        <dbReference type="ARBA" id="ARBA00022692"/>
    </source>
</evidence>
<name>A0A3B4Y4G7_SERLL</name>
<feature type="transmembrane region" description="Helical" evidence="12">
    <location>
        <begin position="439"/>
        <end position="456"/>
    </location>
</feature>
<evidence type="ECO:0000256" key="6">
    <source>
        <dbReference type="ARBA" id="ARBA00022475"/>
    </source>
</evidence>
<protein>
    <recommendedName>
        <fullName evidence="4">Solute carrier family 12 member 9</fullName>
    </recommendedName>
</protein>
<dbReference type="Gene3D" id="1.20.1740.10">
    <property type="entry name" value="Amino acid/polyamine transporter I"/>
    <property type="match status" value="1"/>
</dbReference>
<evidence type="ECO:0000256" key="9">
    <source>
        <dbReference type="ARBA" id="ARBA00023136"/>
    </source>
</evidence>
<evidence type="ECO:0000256" key="3">
    <source>
        <dbReference type="ARBA" id="ARBA00010593"/>
    </source>
</evidence>
<evidence type="ECO:0000256" key="4">
    <source>
        <dbReference type="ARBA" id="ARBA00019359"/>
    </source>
</evidence>
<feature type="transmembrane region" description="Helical" evidence="12">
    <location>
        <begin position="377"/>
        <end position="403"/>
    </location>
</feature>
<feature type="transmembrane region" description="Helical" evidence="12">
    <location>
        <begin position="37"/>
        <end position="67"/>
    </location>
</feature>
<evidence type="ECO:0000256" key="8">
    <source>
        <dbReference type="ARBA" id="ARBA00022989"/>
    </source>
</evidence>
<keyword evidence="6" id="KW-1003">Cell membrane</keyword>
<keyword evidence="11" id="KW-0458">Lysosome</keyword>
<organism evidence="14 15">
    <name type="scientific">Seriola lalandi dorsalis</name>
    <dbReference type="NCBI Taxonomy" id="1841481"/>
    <lineage>
        <taxon>Eukaryota</taxon>
        <taxon>Metazoa</taxon>
        <taxon>Chordata</taxon>
        <taxon>Craniata</taxon>
        <taxon>Vertebrata</taxon>
        <taxon>Euteleostomi</taxon>
        <taxon>Actinopterygii</taxon>
        <taxon>Neopterygii</taxon>
        <taxon>Teleostei</taxon>
        <taxon>Neoteleostei</taxon>
        <taxon>Acanthomorphata</taxon>
        <taxon>Carangaria</taxon>
        <taxon>Carangiformes</taxon>
        <taxon>Carangidae</taxon>
        <taxon>Seriola</taxon>
    </lineage>
</organism>
<feature type="domain" description="Amino acid permease/ SLC12A" evidence="13">
    <location>
        <begin position="11"/>
        <end position="497"/>
    </location>
</feature>
<evidence type="ECO:0000256" key="1">
    <source>
        <dbReference type="ARBA" id="ARBA00004651"/>
    </source>
</evidence>
<proteinExistence type="inferred from homology"/>
<dbReference type="GO" id="GO:0005765">
    <property type="term" value="C:lysosomal membrane"/>
    <property type="evidence" value="ECO:0007669"/>
    <property type="project" value="UniProtKB-SubCell"/>
</dbReference>
<evidence type="ECO:0000256" key="11">
    <source>
        <dbReference type="ARBA" id="ARBA00023228"/>
    </source>
</evidence>
<reference evidence="14" key="1">
    <citation type="submission" date="2025-08" db="UniProtKB">
        <authorList>
            <consortium name="Ensembl"/>
        </authorList>
    </citation>
    <scope>IDENTIFICATION</scope>
</reference>
<evidence type="ECO:0000256" key="5">
    <source>
        <dbReference type="ARBA" id="ARBA00022448"/>
    </source>
</evidence>
<feature type="transmembrane region" description="Helical" evidence="12">
    <location>
        <begin position="263"/>
        <end position="285"/>
    </location>
</feature>
<evidence type="ECO:0000256" key="10">
    <source>
        <dbReference type="ARBA" id="ARBA00023180"/>
    </source>
</evidence>
<keyword evidence="7 12" id="KW-0812">Transmembrane</keyword>
<dbReference type="PANTHER" id="PTHR11827">
    <property type="entry name" value="SOLUTE CARRIER FAMILY 12, CATION COTRANSPORTERS"/>
    <property type="match status" value="1"/>
</dbReference>
<dbReference type="PANTHER" id="PTHR11827:SF98">
    <property type="entry name" value="SOLUTE CARRIER FAMILY 12 MEMBER 9"/>
    <property type="match status" value="1"/>
</dbReference>
<dbReference type="Ensembl" id="ENSSLDT00000023622.1">
    <property type="protein sequence ID" value="ENSSLDP00000022886.1"/>
    <property type="gene ID" value="ENSSLDG00000017854.1"/>
</dbReference>
<comment type="subcellular location">
    <subcellularLocation>
        <location evidence="1">Cell membrane</location>
        <topology evidence="1">Multi-pass membrane protein</topology>
    </subcellularLocation>
    <subcellularLocation>
        <location evidence="2">Lysosome membrane</location>
    </subcellularLocation>
</comment>
<evidence type="ECO:0000256" key="2">
    <source>
        <dbReference type="ARBA" id="ARBA00004656"/>
    </source>
</evidence>
<feature type="transmembrane region" description="Helical" evidence="12">
    <location>
        <begin position="132"/>
        <end position="155"/>
    </location>
</feature>